<sequence>MTVTYTLPPLSSVTSCSLPSSNPYNPSRPPLQSTSMTTITSYSKNKSKFLSYELVPYIALGYAVVDSKA</sequence>
<evidence type="ECO:0000313" key="3">
    <source>
        <dbReference type="Proteomes" id="UP000257109"/>
    </source>
</evidence>
<gene>
    <name evidence="2" type="ORF">CR513_36290</name>
</gene>
<feature type="non-terminal residue" evidence="2">
    <location>
        <position position="1"/>
    </location>
</feature>
<protein>
    <submittedName>
        <fullName evidence="2">Uncharacterized protein</fullName>
    </submittedName>
</protein>
<evidence type="ECO:0000313" key="2">
    <source>
        <dbReference type="EMBL" id="RDX82872.1"/>
    </source>
</evidence>
<dbReference type="EMBL" id="QJKJ01007523">
    <property type="protein sequence ID" value="RDX82872.1"/>
    <property type="molecule type" value="Genomic_DNA"/>
</dbReference>
<comment type="caution">
    <text evidence="2">The sequence shown here is derived from an EMBL/GenBank/DDBJ whole genome shotgun (WGS) entry which is preliminary data.</text>
</comment>
<name>A0A371FX62_MUCPR</name>
<feature type="region of interest" description="Disordered" evidence="1">
    <location>
        <begin position="1"/>
        <end position="35"/>
    </location>
</feature>
<reference evidence="2" key="1">
    <citation type="submission" date="2018-05" db="EMBL/GenBank/DDBJ databases">
        <title>Draft genome of Mucuna pruriens seed.</title>
        <authorList>
            <person name="Nnadi N.E."/>
            <person name="Vos R."/>
            <person name="Hasami M.H."/>
            <person name="Devisetty U.K."/>
            <person name="Aguiy J.C."/>
        </authorList>
    </citation>
    <scope>NUCLEOTIDE SEQUENCE [LARGE SCALE GENOMIC DNA]</scope>
    <source>
        <strain evidence="2">JCA_2017</strain>
    </source>
</reference>
<keyword evidence="3" id="KW-1185">Reference proteome</keyword>
<proteinExistence type="predicted"/>
<accession>A0A371FX62</accession>
<dbReference type="Proteomes" id="UP000257109">
    <property type="component" value="Unassembled WGS sequence"/>
</dbReference>
<organism evidence="2 3">
    <name type="scientific">Mucuna pruriens</name>
    <name type="common">Velvet bean</name>
    <name type="synonym">Dolichos pruriens</name>
    <dbReference type="NCBI Taxonomy" id="157652"/>
    <lineage>
        <taxon>Eukaryota</taxon>
        <taxon>Viridiplantae</taxon>
        <taxon>Streptophyta</taxon>
        <taxon>Embryophyta</taxon>
        <taxon>Tracheophyta</taxon>
        <taxon>Spermatophyta</taxon>
        <taxon>Magnoliopsida</taxon>
        <taxon>eudicotyledons</taxon>
        <taxon>Gunneridae</taxon>
        <taxon>Pentapetalae</taxon>
        <taxon>rosids</taxon>
        <taxon>fabids</taxon>
        <taxon>Fabales</taxon>
        <taxon>Fabaceae</taxon>
        <taxon>Papilionoideae</taxon>
        <taxon>50 kb inversion clade</taxon>
        <taxon>NPAAA clade</taxon>
        <taxon>indigoferoid/millettioid clade</taxon>
        <taxon>Phaseoleae</taxon>
        <taxon>Mucuna</taxon>
    </lineage>
</organism>
<dbReference type="AlphaFoldDB" id="A0A371FX62"/>
<feature type="compositionally biased region" description="Low complexity" evidence="1">
    <location>
        <begin position="7"/>
        <end position="25"/>
    </location>
</feature>
<evidence type="ECO:0000256" key="1">
    <source>
        <dbReference type="SAM" id="MobiDB-lite"/>
    </source>
</evidence>